<feature type="transmembrane region" description="Helical" evidence="5">
    <location>
        <begin position="148"/>
        <end position="171"/>
    </location>
</feature>
<dbReference type="AlphaFoldDB" id="A0A0D1YP41"/>
<feature type="transmembrane region" description="Helical" evidence="5">
    <location>
        <begin position="105"/>
        <end position="127"/>
    </location>
</feature>
<evidence type="ECO:0000313" key="6">
    <source>
        <dbReference type="EMBL" id="KIV82964.1"/>
    </source>
</evidence>
<keyword evidence="2 5" id="KW-0812">Transmembrane</keyword>
<evidence type="ECO:0000256" key="3">
    <source>
        <dbReference type="ARBA" id="ARBA00022989"/>
    </source>
</evidence>
<evidence type="ECO:0000256" key="4">
    <source>
        <dbReference type="ARBA" id="ARBA00023136"/>
    </source>
</evidence>
<gene>
    <name evidence="6" type="ORF">PV11_05026</name>
</gene>
<feature type="transmembrane region" description="Helical" evidence="5">
    <location>
        <begin position="73"/>
        <end position="93"/>
    </location>
</feature>
<evidence type="ECO:0000313" key="7">
    <source>
        <dbReference type="Proteomes" id="UP000053599"/>
    </source>
</evidence>
<dbReference type="PANTHER" id="PTHR31465:SF7">
    <property type="entry name" value="SPHINGOID LONG-CHAIN BASE TRANSPORTER RSB1"/>
    <property type="match status" value="1"/>
</dbReference>
<feature type="transmembrane region" description="Helical" evidence="5">
    <location>
        <begin position="272"/>
        <end position="291"/>
    </location>
</feature>
<dbReference type="PANTHER" id="PTHR31465">
    <property type="entry name" value="PROTEIN RTA1-RELATED"/>
    <property type="match status" value="1"/>
</dbReference>
<evidence type="ECO:0000256" key="2">
    <source>
        <dbReference type="ARBA" id="ARBA00022692"/>
    </source>
</evidence>
<protein>
    <submittedName>
        <fullName evidence="6">Uncharacterized protein</fullName>
    </submittedName>
</protein>
<dbReference type="OrthoDB" id="1844152at2759"/>
<name>A0A0D1YP41_9EURO</name>
<dbReference type="EMBL" id="KN846952">
    <property type="protein sequence ID" value="KIV82964.1"/>
    <property type="molecule type" value="Genomic_DNA"/>
</dbReference>
<dbReference type="GO" id="GO:0005886">
    <property type="term" value="C:plasma membrane"/>
    <property type="evidence" value="ECO:0007669"/>
    <property type="project" value="TreeGrafter"/>
</dbReference>
<reference evidence="6 7" key="1">
    <citation type="submission" date="2015-01" db="EMBL/GenBank/DDBJ databases">
        <title>The Genome Sequence of Exophiala sideris CBS121828.</title>
        <authorList>
            <consortium name="The Broad Institute Genomics Platform"/>
            <person name="Cuomo C."/>
            <person name="de Hoog S."/>
            <person name="Gorbushina A."/>
            <person name="Stielow B."/>
            <person name="Teixiera M."/>
            <person name="Abouelleil A."/>
            <person name="Chapman S.B."/>
            <person name="Priest M."/>
            <person name="Young S.K."/>
            <person name="Wortman J."/>
            <person name="Nusbaum C."/>
            <person name="Birren B."/>
        </authorList>
    </citation>
    <scope>NUCLEOTIDE SEQUENCE [LARGE SCALE GENOMIC DNA]</scope>
    <source>
        <strain evidence="6 7">CBS 121828</strain>
    </source>
</reference>
<evidence type="ECO:0000256" key="5">
    <source>
        <dbReference type="SAM" id="Phobius"/>
    </source>
</evidence>
<accession>A0A0D1YP41</accession>
<dbReference type="HOGENOM" id="CLU_033465_6_1_1"/>
<dbReference type="GO" id="GO:0000324">
    <property type="term" value="C:fungal-type vacuole"/>
    <property type="evidence" value="ECO:0007669"/>
    <property type="project" value="TreeGrafter"/>
</dbReference>
<dbReference type="Pfam" id="PF04479">
    <property type="entry name" value="RTA1"/>
    <property type="match status" value="1"/>
</dbReference>
<keyword evidence="3 5" id="KW-1133">Transmembrane helix</keyword>
<dbReference type="Proteomes" id="UP000053599">
    <property type="component" value="Unassembled WGS sequence"/>
</dbReference>
<feature type="transmembrane region" description="Helical" evidence="5">
    <location>
        <begin position="183"/>
        <end position="209"/>
    </location>
</feature>
<feature type="transmembrane region" description="Helical" evidence="5">
    <location>
        <begin position="229"/>
        <end position="249"/>
    </location>
</feature>
<comment type="subcellular location">
    <subcellularLocation>
        <location evidence="1">Membrane</location>
        <topology evidence="1">Multi-pass membrane protein</topology>
    </subcellularLocation>
</comment>
<organism evidence="6 7">
    <name type="scientific">Exophiala sideris</name>
    <dbReference type="NCBI Taxonomy" id="1016849"/>
    <lineage>
        <taxon>Eukaryota</taxon>
        <taxon>Fungi</taxon>
        <taxon>Dikarya</taxon>
        <taxon>Ascomycota</taxon>
        <taxon>Pezizomycotina</taxon>
        <taxon>Eurotiomycetes</taxon>
        <taxon>Chaetothyriomycetidae</taxon>
        <taxon>Chaetothyriales</taxon>
        <taxon>Herpotrichiellaceae</taxon>
        <taxon>Exophiala</taxon>
    </lineage>
</organism>
<proteinExistence type="predicted"/>
<sequence length="316" mass="34977">MATNATATATTTATTLPSPTSTNGCTIDTCAINSSFYMYRIDLAPNITFLAMFSTFLLCFTLTYLLTRKWRSFWIAMSLGLISEMTGYVGRILSYGDQWAETGFLMQIICLTIAPAFLTAGIYLCLSRIVRVFGPEHSRIPTAWYPRIFIPCDIIALILQAAGGAMAAIALSNNTSLDTGDDVMIAGLVFQVFTLLIFIGICVDFGIAVRRRRVLDKKEEKAGSTTARLPWQLKGFLVCLGVATIAIFWRCCYRVAELNGGWTGPIMYHQDYFVWFEGFLITLAVAALVLFHPALCLREEAEPAKAFDYTAVEQES</sequence>
<dbReference type="STRING" id="1016849.A0A0D1YP41"/>
<dbReference type="InterPro" id="IPR007568">
    <property type="entry name" value="RTA1"/>
</dbReference>
<keyword evidence="4 5" id="KW-0472">Membrane</keyword>
<feature type="transmembrane region" description="Helical" evidence="5">
    <location>
        <begin position="47"/>
        <end position="66"/>
    </location>
</feature>
<evidence type="ECO:0000256" key="1">
    <source>
        <dbReference type="ARBA" id="ARBA00004141"/>
    </source>
</evidence>